<dbReference type="Proteomes" id="UP000436088">
    <property type="component" value="Unassembled WGS sequence"/>
</dbReference>
<feature type="transmembrane region" description="Helical" evidence="1">
    <location>
        <begin position="60"/>
        <end position="79"/>
    </location>
</feature>
<accession>A0A6A2YQQ3</accession>
<protein>
    <submittedName>
        <fullName evidence="2">V-type proton ATPase catalytic subunit A-like</fullName>
    </submittedName>
</protein>
<name>A0A6A2YQQ3_HIBSY</name>
<organism evidence="2 3">
    <name type="scientific">Hibiscus syriacus</name>
    <name type="common">Rose of Sharon</name>
    <dbReference type="NCBI Taxonomy" id="106335"/>
    <lineage>
        <taxon>Eukaryota</taxon>
        <taxon>Viridiplantae</taxon>
        <taxon>Streptophyta</taxon>
        <taxon>Embryophyta</taxon>
        <taxon>Tracheophyta</taxon>
        <taxon>Spermatophyta</taxon>
        <taxon>Magnoliopsida</taxon>
        <taxon>eudicotyledons</taxon>
        <taxon>Gunneridae</taxon>
        <taxon>Pentapetalae</taxon>
        <taxon>rosids</taxon>
        <taxon>malvids</taxon>
        <taxon>Malvales</taxon>
        <taxon>Malvaceae</taxon>
        <taxon>Malvoideae</taxon>
        <taxon>Hibiscus</taxon>
    </lineage>
</organism>
<keyword evidence="3" id="KW-1185">Reference proteome</keyword>
<reference evidence="2" key="1">
    <citation type="submission" date="2019-09" db="EMBL/GenBank/DDBJ databases">
        <title>Draft genome information of white flower Hibiscus syriacus.</title>
        <authorList>
            <person name="Kim Y.-M."/>
        </authorList>
    </citation>
    <scope>NUCLEOTIDE SEQUENCE [LARGE SCALE GENOMIC DNA]</scope>
    <source>
        <strain evidence="2">YM2019G1</strain>
    </source>
</reference>
<dbReference type="AlphaFoldDB" id="A0A6A2YQQ3"/>
<evidence type="ECO:0000313" key="2">
    <source>
        <dbReference type="EMBL" id="KAE8681689.1"/>
    </source>
</evidence>
<keyword evidence="1" id="KW-1133">Transmembrane helix</keyword>
<gene>
    <name evidence="2" type="ORF">F3Y22_tig00111311pilonHSYRG00304</name>
</gene>
<keyword evidence="1" id="KW-0472">Membrane</keyword>
<evidence type="ECO:0000256" key="1">
    <source>
        <dbReference type="SAM" id="Phobius"/>
    </source>
</evidence>
<proteinExistence type="predicted"/>
<comment type="caution">
    <text evidence="2">The sequence shown here is derived from an EMBL/GenBank/DDBJ whole genome shotgun (WGS) entry which is preliminary data.</text>
</comment>
<dbReference type="EMBL" id="VEPZ02001303">
    <property type="protein sequence ID" value="KAE8681689.1"/>
    <property type="molecule type" value="Genomic_DNA"/>
</dbReference>
<sequence>MSGQQKHIRPIKLTWTRGELYLKGDAVGALAAAAASSSPWNPMIDSDSIKIQDIKIREQLQALIAPALLPMLFLSLQILQFLRTFTAQVPVTNPGTGRRSVGGLYYL</sequence>
<evidence type="ECO:0000313" key="3">
    <source>
        <dbReference type="Proteomes" id="UP000436088"/>
    </source>
</evidence>
<keyword evidence="1" id="KW-0812">Transmembrane</keyword>